<dbReference type="AlphaFoldDB" id="A0A8J3I9I0"/>
<accession>A0A8J3I9I0</accession>
<proteinExistence type="predicted"/>
<comment type="caution">
    <text evidence="1">The sequence shown here is derived from an EMBL/GenBank/DDBJ whole genome shotgun (WGS) entry which is preliminary data.</text>
</comment>
<evidence type="ECO:0000313" key="1">
    <source>
        <dbReference type="EMBL" id="GHO49688.1"/>
    </source>
</evidence>
<name>A0A8J3I9I0_9CHLR</name>
<dbReference type="EMBL" id="BNJF01000006">
    <property type="protein sequence ID" value="GHO49688.1"/>
    <property type="molecule type" value="Genomic_DNA"/>
</dbReference>
<keyword evidence="2" id="KW-1185">Reference proteome</keyword>
<gene>
    <name evidence="1" type="ORF">KSX_78510</name>
</gene>
<sequence length="66" mass="7388">MATVELIDGRRFENVTLTDVTQAEEDGRQTATAHIGDATYSVETWGGLWSEYEAEPHTPVFDDEDL</sequence>
<protein>
    <submittedName>
        <fullName evidence="1">Uncharacterized protein</fullName>
    </submittedName>
</protein>
<evidence type="ECO:0000313" key="2">
    <source>
        <dbReference type="Proteomes" id="UP000612362"/>
    </source>
</evidence>
<organism evidence="1 2">
    <name type="scientific">Ktedonospora formicarum</name>
    <dbReference type="NCBI Taxonomy" id="2778364"/>
    <lineage>
        <taxon>Bacteria</taxon>
        <taxon>Bacillati</taxon>
        <taxon>Chloroflexota</taxon>
        <taxon>Ktedonobacteria</taxon>
        <taxon>Ktedonobacterales</taxon>
        <taxon>Ktedonobacteraceae</taxon>
        <taxon>Ktedonospora</taxon>
    </lineage>
</organism>
<dbReference type="RefSeq" id="WP_220198799.1">
    <property type="nucleotide sequence ID" value="NZ_BNJF01000006.1"/>
</dbReference>
<reference evidence="1" key="1">
    <citation type="submission" date="2020-10" db="EMBL/GenBank/DDBJ databases">
        <title>Taxonomic study of unclassified bacteria belonging to the class Ktedonobacteria.</title>
        <authorList>
            <person name="Yabe S."/>
            <person name="Wang C.M."/>
            <person name="Zheng Y."/>
            <person name="Sakai Y."/>
            <person name="Cavaletti L."/>
            <person name="Monciardini P."/>
            <person name="Donadio S."/>
        </authorList>
    </citation>
    <scope>NUCLEOTIDE SEQUENCE</scope>
    <source>
        <strain evidence="1">SOSP1-1</strain>
    </source>
</reference>
<dbReference type="Proteomes" id="UP000612362">
    <property type="component" value="Unassembled WGS sequence"/>
</dbReference>